<proteinExistence type="predicted"/>
<dbReference type="AlphaFoldDB" id="A0A5C6TZM4"/>
<gene>
    <name evidence="2" type="ORF">FSC37_00970</name>
</gene>
<dbReference type="EMBL" id="VOPW01000001">
    <property type="protein sequence ID" value="TXC65221.1"/>
    <property type="molecule type" value="Genomic_DNA"/>
</dbReference>
<evidence type="ECO:0000313" key="2">
    <source>
        <dbReference type="EMBL" id="TXC65221.1"/>
    </source>
</evidence>
<name>A0A5C6TZM4_9BURK</name>
<sequence>MKTRSVVIHTGERFEVPQGIQRIDHRSTHGWQLRYAGTRLYSDGSNGARASLESAKKELARRIATLPAPARLQRQPSGNKSNDLPVGISGPVVRQRPGSHTMDSSLSVSLPRYGQTPLRRSVFIGTQNTYTAERYLEALAKAITMRSEAELAYQRAATKAKRAAAREVLTAAAPRARGKR</sequence>
<feature type="region of interest" description="Disordered" evidence="1">
    <location>
        <begin position="69"/>
        <end position="108"/>
    </location>
</feature>
<reference evidence="2 3" key="1">
    <citation type="submission" date="2019-08" db="EMBL/GenBank/DDBJ databases">
        <authorList>
            <person name="Khan S.A."/>
            <person name="Jeon C.O."/>
            <person name="Jeong S.E."/>
        </authorList>
    </citation>
    <scope>NUCLEOTIDE SEQUENCE [LARGE SCALE GENOMIC DNA]</scope>
    <source>
        <strain evidence="3">IMCC1728</strain>
    </source>
</reference>
<keyword evidence="3" id="KW-1185">Reference proteome</keyword>
<dbReference type="Proteomes" id="UP000321832">
    <property type="component" value="Unassembled WGS sequence"/>
</dbReference>
<organism evidence="2 3">
    <name type="scientific">Piscinibacter aquaticus</name>
    <dbReference type="NCBI Taxonomy" id="392597"/>
    <lineage>
        <taxon>Bacteria</taxon>
        <taxon>Pseudomonadati</taxon>
        <taxon>Pseudomonadota</taxon>
        <taxon>Betaproteobacteria</taxon>
        <taxon>Burkholderiales</taxon>
        <taxon>Sphaerotilaceae</taxon>
        <taxon>Piscinibacter</taxon>
    </lineage>
</organism>
<evidence type="ECO:0000313" key="3">
    <source>
        <dbReference type="Proteomes" id="UP000321832"/>
    </source>
</evidence>
<protein>
    <submittedName>
        <fullName evidence="2">Uncharacterized protein</fullName>
    </submittedName>
</protein>
<accession>A0A5C6TZM4</accession>
<evidence type="ECO:0000256" key="1">
    <source>
        <dbReference type="SAM" id="MobiDB-lite"/>
    </source>
</evidence>
<comment type="caution">
    <text evidence="2">The sequence shown here is derived from an EMBL/GenBank/DDBJ whole genome shotgun (WGS) entry which is preliminary data.</text>
</comment>